<comment type="cofactor">
    <cofactor evidence="1 5">
        <name>heme</name>
        <dbReference type="ChEBI" id="CHEBI:30413"/>
    </cofactor>
</comment>
<dbReference type="InterPro" id="IPR001128">
    <property type="entry name" value="Cyt_P450"/>
</dbReference>
<dbReference type="OrthoDB" id="3366823at2759"/>
<sequence length="509" mass="56632">MHPLLAVGVAIILFAYFILQALLHGTQNKREPRLLESTVPFLDSSIGIMRHGASYLQNLRNKHQVSIHTLRMPFQRLYVVHAPHLIQTIQSKANAATFVPNLLDFGILFSGLNKDAQVSLRKAVSVQGNGFTISVHKYLLSGPSLNTATKAAVDRLSESLPKSFTDNRQGGLLELVRHELALALTGAIYGPENPFDDPAIEASWMGFLPGISHLLYSPFPYLTARKALRARSRVIDAFKKYFRTGGHLQAFPMIPEMYEINRGHGIAPGESAKLELATSLAMLSSGGVTTFWLLFHILSNAGAMRSIRDELYAVSEDESESGDVIRRTKVLNLNNIKESCPTLVAMLNETFRYHSTVINIKEVQHDITLAEQYLLKKKAVVMIPGQSVHHNTDIWGPSVNTFDHHRFISAESKKNLASTSAFRPFGAGVTMCPGRHFSTNVILSFVAMIVVQYDVLPQEGQCVAPTKRNADLWNAMPKPDWDVKVRLVKRVAEKEVEWKFVWGEGATVV</sequence>
<dbReference type="InterPro" id="IPR036396">
    <property type="entry name" value="Cyt_P450_sf"/>
</dbReference>
<dbReference type="PROSITE" id="PS00086">
    <property type="entry name" value="CYTOCHROME_P450"/>
    <property type="match status" value="1"/>
</dbReference>
<dbReference type="InterPro" id="IPR053007">
    <property type="entry name" value="CYP450_monoxygenase_sec-met"/>
</dbReference>
<keyword evidence="6" id="KW-0560">Oxidoreductase</keyword>
<keyword evidence="6" id="KW-0503">Monooxygenase</keyword>
<dbReference type="PRINTS" id="PR00465">
    <property type="entry name" value="EP450IV"/>
</dbReference>
<dbReference type="GO" id="GO:0020037">
    <property type="term" value="F:heme binding"/>
    <property type="evidence" value="ECO:0007669"/>
    <property type="project" value="InterPro"/>
</dbReference>
<proteinExistence type="inferred from homology"/>
<dbReference type="EMBL" id="ML976043">
    <property type="protein sequence ID" value="KAF1941783.1"/>
    <property type="molecule type" value="Genomic_DNA"/>
</dbReference>
<gene>
    <name evidence="7" type="ORF">EJ02DRAFT_454896</name>
</gene>
<dbReference type="Proteomes" id="UP000800038">
    <property type="component" value="Unassembled WGS sequence"/>
</dbReference>
<dbReference type="GO" id="GO:0005506">
    <property type="term" value="F:iron ion binding"/>
    <property type="evidence" value="ECO:0007669"/>
    <property type="project" value="InterPro"/>
</dbReference>
<dbReference type="PANTHER" id="PTHR47582:SF1">
    <property type="entry name" value="P450, PUTATIVE (EUROFUNG)-RELATED"/>
    <property type="match status" value="1"/>
</dbReference>
<dbReference type="SUPFAM" id="SSF48264">
    <property type="entry name" value="Cytochrome P450"/>
    <property type="match status" value="1"/>
</dbReference>
<keyword evidence="5 6" id="KW-0349">Heme</keyword>
<evidence type="ECO:0000256" key="3">
    <source>
        <dbReference type="ARBA" id="ARBA00022723"/>
    </source>
</evidence>
<evidence type="ECO:0000313" key="8">
    <source>
        <dbReference type="Proteomes" id="UP000800038"/>
    </source>
</evidence>
<evidence type="ECO:0000256" key="4">
    <source>
        <dbReference type="ARBA" id="ARBA00023004"/>
    </source>
</evidence>
<feature type="binding site" description="axial binding residue" evidence="5">
    <location>
        <position position="432"/>
    </location>
    <ligand>
        <name>heme</name>
        <dbReference type="ChEBI" id="CHEBI:30413"/>
    </ligand>
    <ligandPart>
        <name>Fe</name>
        <dbReference type="ChEBI" id="CHEBI:18248"/>
    </ligandPart>
</feature>
<name>A0A6A5SNP3_9PLEO</name>
<accession>A0A6A5SNP3</accession>
<dbReference type="PANTHER" id="PTHR47582">
    <property type="entry name" value="P450, PUTATIVE (EUROFUNG)-RELATED"/>
    <property type="match status" value="1"/>
</dbReference>
<dbReference type="InterPro" id="IPR002403">
    <property type="entry name" value="Cyt_P450_E_grp-IV"/>
</dbReference>
<keyword evidence="4 5" id="KW-0408">Iron</keyword>
<dbReference type="Gene3D" id="1.10.630.10">
    <property type="entry name" value="Cytochrome P450"/>
    <property type="match status" value="1"/>
</dbReference>
<dbReference type="InterPro" id="IPR017972">
    <property type="entry name" value="Cyt_P450_CS"/>
</dbReference>
<evidence type="ECO:0000256" key="6">
    <source>
        <dbReference type="RuleBase" id="RU000461"/>
    </source>
</evidence>
<evidence type="ECO:0000256" key="5">
    <source>
        <dbReference type="PIRSR" id="PIRSR602403-1"/>
    </source>
</evidence>
<comment type="similarity">
    <text evidence="2 6">Belongs to the cytochrome P450 family.</text>
</comment>
<organism evidence="7 8">
    <name type="scientific">Clathrospora elynae</name>
    <dbReference type="NCBI Taxonomy" id="706981"/>
    <lineage>
        <taxon>Eukaryota</taxon>
        <taxon>Fungi</taxon>
        <taxon>Dikarya</taxon>
        <taxon>Ascomycota</taxon>
        <taxon>Pezizomycotina</taxon>
        <taxon>Dothideomycetes</taxon>
        <taxon>Pleosporomycetidae</taxon>
        <taxon>Pleosporales</taxon>
        <taxon>Diademaceae</taxon>
        <taxon>Clathrospora</taxon>
    </lineage>
</organism>
<evidence type="ECO:0000313" key="7">
    <source>
        <dbReference type="EMBL" id="KAF1941783.1"/>
    </source>
</evidence>
<dbReference type="GO" id="GO:0004497">
    <property type="term" value="F:monooxygenase activity"/>
    <property type="evidence" value="ECO:0007669"/>
    <property type="project" value="UniProtKB-KW"/>
</dbReference>
<dbReference type="CDD" id="cd11040">
    <property type="entry name" value="CYP7_CYP8-like"/>
    <property type="match status" value="1"/>
</dbReference>
<protein>
    <submittedName>
        <fullName evidence="7">Cytochrome P450</fullName>
    </submittedName>
</protein>
<evidence type="ECO:0000256" key="1">
    <source>
        <dbReference type="ARBA" id="ARBA00001971"/>
    </source>
</evidence>
<keyword evidence="3 5" id="KW-0479">Metal-binding</keyword>
<dbReference type="Pfam" id="PF00067">
    <property type="entry name" value="p450"/>
    <property type="match status" value="1"/>
</dbReference>
<dbReference type="AlphaFoldDB" id="A0A6A5SNP3"/>
<evidence type="ECO:0000256" key="2">
    <source>
        <dbReference type="ARBA" id="ARBA00010617"/>
    </source>
</evidence>
<dbReference type="GO" id="GO:0016705">
    <property type="term" value="F:oxidoreductase activity, acting on paired donors, with incorporation or reduction of molecular oxygen"/>
    <property type="evidence" value="ECO:0007669"/>
    <property type="project" value="InterPro"/>
</dbReference>
<keyword evidence="8" id="KW-1185">Reference proteome</keyword>
<reference evidence="7" key="1">
    <citation type="journal article" date="2020" name="Stud. Mycol.">
        <title>101 Dothideomycetes genomes: a test case for predicting lifestyles and emergence of pathogens.</title>
        <authorList>
            <person name="Haridas S."/>
            <person name="Albert R."/>
            <person name="Binder M."/>
            <person name="Bloem J."/>
            <person name="Labutti K."/>
            <person name="Salamov A."/>
            <person name="Andreopoulos B."/>
            <person name="Baker S."/>
            <person name="Barry K."/>
            <person name="Bills G."/>
            <person name="Bluhm B."/>
            <person name="Cannon C."/>
            <person name="Castanera R."/>
            <person name="Culley D."/>
            <person name="Daum C."/>
            <person name="Ezra D."/>
            <person name="Gonzalez J."/>
            <person name="Henrissat B."/>
            <person name="Kuo A."/>
            <person name="Liang C."/>
            <person name="Lipzen A."/>
            <person name="Lutzoni F."/>
            <person name="Magnuson J."/>
            <person name="Mondo S."/>
            <person name="Nolan M."/>
            <person name="Ohm R."/>
            <person name="Pangilinan J."/>
            <person name="Park H.-J."/>
            <person name="Ramirez L."/>
            <person name="Alfaro M."/>
            <person name="Sun H."/>
            <person name="Tritt A."/>
            <person name="Yoshinaga Y."/>
            <person name="Zwiers L.-H."/>
            <person name="Turgeon B."/>
            <person name="Goodwin S."/>
            <person name="Spatafora J."/>
            <person name="Crous P."/>
            <person name="Grigoriev I."/>
        </authorList>
    </citation>
    <scope>NUCLEOTIDE SEQUENCE</scope>
    <source>
        <strain evidence="7">CBS 161.51</strain>
    </source>
</reference>